<protein>
    <submittedName>
        <fullName evidence="2">Uncharacterized protein</fullName>
    </submittedName>
</protein>
<evidence type="ECO:0000313" key="2">
    <source>
        <dbReference type="EMBL" id="SHG09384.1"/>
    </source>
</evidence>
<keyword evidence="3" id="KW-1185">Reference proteome</keyword>
<reference evidence="3" key="1">
    <citation type="submission" date="2016-11" db="EMBL/GenBank/DDBJ databases">
        <authorList>
            <person name="Varghese N."/>
            <person name="Submissions S."/>
        </authorList>
    </citation>
    <scope>NUCLEOTIDE SEQUENCE [LARGE SCALE GENOMIC DNA]</scope>
    <source>
        <strain evidence="3">DSM 19741</strain>
    </source>
</reference>
<proteinExistence type="predicted"/>
<accession>A0A1M5H096</accession>
<name>A0A1M5H096_9FLAO</name>
<keyword evidence="1" id="KW-1133">Transmembrane helix</keyword>
<gene>
    <name evidence="2" type="ORF">SAMN05444396_104279</name>
</gene>
<sequence>MEYDYRTALKYCSYSNTLNTKVRGIEKQIKLVNVTNVRLVKKQRSSLIIFFLLLLYFLFNLVVISIYIKFVIALLILFLFIARSKTALKLLINFHGNAFCEIPLKKKDLEIVNELLKTLSTNG</sequence>
<keyword evidence="1" id="KW-0472">Membrane</keyword>
<dbReference type="Proteomes" id="UP000184036">
    <property type="component" value="Unassembled WGS sequence"/>
</dbReference>
<feature type="transmembrane region" description="Helical" evidence="1">
    <location>
        <begin position="48"/>
        <end position="81"/>
    </location>
</feature>
<keyword evidence="1" id="KW-0812">Transmembrane</keyword>
<dbReference type="EMBL" id="FQWE01000004">
    <property type="protein sequence ID" value="SHG09384.1"/>
    <property type="molecule type" value="Genomic_DNA"/>
</dbReference>
<organism evidence="2 3">
    <name type="scientific">Flavobacterium segetis</name>
    <dbReference type="NCBI Taxonomy" id="271157"/>
    <lineage>
        <taxon>Bacteria</taxon>
        <taxon>Pseudomonadati</taxon>
        <taxon>Bacteroidota</taxon>
        <taxon>Flavobacteriia</taxon>
        <taxon>Flavobacteriales</taxon>
        <taxon>Flavobacteriaceae</taxon>
        <taxon>Flavobacterium</taxon>
    </lineage>
</organism>
<dbReference type="AlphaFoldDB" id="A0A1M5H096"/>
<evidence type="ECO:0000256" key="1">
    <source>
        <dbReference type="SAM" id="Phobius"/>
    </source>
</evidence>
<evidence type="ECO:0000313" key="3">
    <source>
        <dbReference type="Proteomes" id="UP000184036"/>
    </source>
</evidence>